<sequence>MKNRIITISDKGTVNVPNKDIRMTICEIADLFGIFYQTAKTNIRTIEKSGVGSGDYSMSGTVEGTKVSSDYYGLEMVTALAFRVKSAKTEAFRSWVIKKAMRQELTTIPILLTQNALLN</sequence>
<gene>
    <name evidence="1" type="ORF">EZS27_015168</name>
</gene>
<dbReference type="PANTHER" id="PTHR35810">
    <property type="entry name" value="CYTOPLASMIC PROTEIN-RELATED"/>
    <property type="match status" value="1"/>
</dbReference>
<name>A0A5J4RSL1_9ZZZZ</name>
<organism evidence="1">
    <name type="scientific">termite gut metagenome</name>
    <dbReference type="NCBI Taxonomy" id="433724"/>
    <lineage>
        <taxon>unclassified sequences</taxon>
        <taxon>metagenomes</taxon>
        <taxon>organismal metagenomes</taxon>
    </lineage>
</organism>
<dbReference type="AlphaFoldDB" id="A0A5J4RSL1"/>
<evidence type="ECO:0000313" key="1">
    <source>
        <dbReference type="EMBL" id="KAA6336704.1"/>
    </source>
</evidence>
<dbReference type="PANTHER" id="PTHR35810:SF1">
    <property type="entry name" value="CYTOPLASMIC PROTEIN"/>
    <property type="match status" value="1"/>
</dbReference>
<accession>A0A5J4RSL1</accession>
<proteinExistence type="predicted"/>
<comment type="caution">
    <text evidence="1">The sequence shown here is derived from an EMBL/GenBank/DDBJ whole genome shotgun (WGS) entry which is preliminary data.</text>
</comment>
<reference evidence="1" key="1">
    <citation type="submission" date="2019-03" db="EMBL/GenBank/DDBJ databases">
        <title>Single cell metagenomics reveals metabolic interactions within the superorganism composed of flagellate Streblomastix strix and complex community of Bacteroidetes bacteria on its surface.</title>
        <authorList>
            <person name="Treitli S.C."/>
            <person name="Kolisko M."/>
            <person name="Husnik F."/>
            <person name="Keeling P."/>
            <person name="Hampl V."/>
        </authorList>
    </citation>
    <scope>NUCLEOTIDE SEQUENCE</scope>
    <source>
        <strain evidence="1">STM</strain>
    </source>
</reference>
<protein>
    <recommendedName>
        <fullName evidence="2">Bro-N domain-containing protein</fullName>
    </recommendedName>
</protein>
<dbReference type="EMBL" id="SNRY01000769">
    <property type="protein sequence ID" value="KAA6336704.1"/>
    <property type="molecule type" value="Genomic_DNA"/>
</dbReference>
<evidence type="ECO:0008006" key="2">
    <source>
        <dbReference type="Google" id="ProtNLM"/>
    </source>
</evidence>